<dbReference type="AlphaFoldDB" id="A0A8S1E907"/>
<name>A0A8S1E907_9PELO</name>
<gene>
    <name evidence="2" type="ORF">CBOVIS_LOCUS1359</name>
</gene>
<dbReference type="SMART" id="SM00516">
    <property type="entry name" value="SEC14"/>
    <property type="match status" value="1"/>
</dbReference>
<dbReference type="EMBL" id="CADEPM010000001">
    <property type="protein sequence ID" value="CAB3398031.1"/>
    <property type="molecule type" value="Genomic_DNA"/>
</dbReference>
<dbReference type="InterPro" id="IPR001251">
    <property type="entry name" value="CRAL-TRIO_dom"/>
</dbReference>
<protein>
    <recommendedName>
        <fullName evidence="1">CRAL-TRIO domain-containing protein</fullName>
    </recommendedName>
</protein>
<dbReference type="InterPro" id="IPR051064">
    <property type="entry name" value="SEC14/CRAL-TRIO_domain"/>
</dbReference>
<comment type="caution">
    <text evidence="2">The sequence shown here is derived from an EMBL/GenBank/DDBJ whole genome shotgun (WGS) entry which is preliminary data.</text>
</comment>
<dbReference type="Proteomes" id="UP000494206">
    <property type="component" value="Unassembled WGS sequence"/>
</dbReference>
<proteinExistence type="predicted"/>
<evidence type="ECO:0000313" key="3">
    <source>
        <dbReference type="Proteomes" id="UP000494206"/>
    </source>
</evidence>
<dbReference type="OrthoDB" id="1434354at2759"/>
<dbReference type="Gene3D" id="2.60.120.680">
    <property type="entry name" value="GOLD domain"/>
    <property type="match status" value="1"/>
</dbReference>
<organism evidence="2 3">
    <name type="scientific">Caenorhabditis bovis</name>
    <dbReference type="NCBI Taxonomy" id="2654633"/>
    <lineage>
        <taxon>Eukaryota</taxon>
        <taxon>Metazoa</taxon>
        <taxon>Ecdysozoa</taxon>
        <taxon>Nematoda</taxon>
        <taxon>Chromadorea</taxon>
        <taxon>Rhabditida</taxon>
        <taxon>Rhabditina</taxon>
        <taxon>Rhabditomorpha</taxon>
        <taxon>Rhabditoidea</taxon>
        <taxon>Rhabditidae</taxon>
        <taxon>Peloderinae</taxon>
        <taxon>Caenorhabditis</taxon>
    </lineage>
</organism>
<keyword evidence="3" id="KW-1185">Reference proteome</keyword>
<dbReference type="CDD" id="cd00170">
    <property type="entry name" value="SEC14"/>
    <property type="match status" value="1"/>
</dbReference>
<dbReference type="Pfam" id="PF00650">
    <property type="entry name" value="CRAL_TRIO"/>
    <property type="match status" value="1"/>
</dbReference>
<dbReference type="GO" id="GO:0005737">
    <property type="term" value="C:cytoplasm"/>
    <property type="evidence" value="ECO:0007669"/>
    <property type="project" value="TreeGrafter"/>
</dbReference>
<dbReference type="InterPro" id="IPR036865">
    <property type="entry name" value="CRAL-TRIO_dom_sf"/>
</dbReference>
<accession>A0A8S1E907</accession>
<sequence>MHDDMIIPKTYSAENLKKGEEMRARIKVPKEIDSPFFFARFLTANNGDVEKTTEKIYELFEHRKLLGYENATDLEIFTKVEIGRQTFERFNISLIDYGRTSNNVHVFVQKMEGTDLKEIMKVIPLSYVLHSYYMLQENFSRAMAHTERETGKPSSVVCILDLKGLNLTDFLNPLSGPAQLARLVVDVWARHFSEHLCKLLLINPPGIISLMWQVTRRIIDTNTAEKLAFLSSTDDLKKYLEVNVIPEEYGGTYRDDSGYAEPPESVCRPPKQIKKADHKNPDLFWTEYGLLKAPKSKSFSVKSHQSVELSCKSQGAGKLVWSFTSSGDIEFEILKKESGKESNVWPKITLTSLKLPETGNIEISSGEYSLVLHNPSNTWFPVKINCSFEMFPM</sequence>
<dbReference type="PROSITE" id="PS50191">
    <property type="entry name" value="CRAL_TRIO"/>
    <property type="match status" value="1"/>
</dbReference>
<dbReference type="SUPFAM" id="SSF52087">
    <property type="entry name" value="CRAL/TRIO domain"/>
    <property type="match status" value="1"/>
</dbReference>
<dbReference type="Gene3D" id="3.40.525.10">
    <property type="entry name" value="CRAL-TRIO lipid binding domain"/>
    <property type="match status" value="1"/>
</dbReference>
<reference evidence="2 3" key="1">
    <citation type="submission" date="2020-04" db="EMBL/GenBank/DDBJ databases">
        <authorList>
            <person name="Laetsch R D."/>
            <person name="Stevens L."/>
            <person name="Kumar S."/>
            <person name="Blaxter L. M."/>
        </authorList>
    </citation>
    <scope>NUCLEOTIDE SEQUENCE [LARGE SCALE GENOMIC DNA]</scope>
</reference>
<evidence type="ECO:0000259" key="1">
    <source>
        <dbReference type="PROSITE" id="PS50191"/>
    </source>
</evidence>
<dbReference type="PANTHER" id="PTHR23324">
    <property type="entry name" value="SEC14 RELATED PROTEIN"/>
    <property type="match status" value="1"/>
</dbReference>
<evidence type="ECO:0000313" key="2">
    <source>
        <dbReference type="EMBL" id="CAB3398031.1"/>
    </source>
</evidence>
<dbReference type="PANTHER" id="PTHR23324:SF86">
    <property type="entry name" value="CRAL-TRIO DOMAIN-CONTAINING PROTEIN"/>
    <property type="match status" value="1"/>
</dbReference>
<feature type="domain" description="CRAL-TRIO" evidence="1">
    <location>
        <begin position="97"/>
        <end position="257"/>
    </location>
</feature>